<comment type="caution">
    <text evidence="2">The sequence shown here is derived from an EMBL/GenBank/DDBJ whole genome shotgun (WGS) entry which is preliminary data.</text>
</comment>
<protein>
    <submittedName>
        <fullName evidence="2">Uncharacterized protein</fullName>
    </submittedName>
</protein>
<dbReference type="AlphaFoldDB" id="A0AAE0UGG5"/>
<dbReference type="PANTHER" id="PTHR37048:SF2">
    <property type="entry name" value="QUESTIONABLE PROTEIN"/>
    <property type="match status" value="1"/>
</dbReference>
<evidence type="ECO:0000313" key="2">
    <source>
        <dbReference type="EMBL" id="KAK3402504.1"/>
    </source>
</evidence>
<feature type="region of interest" description="Disordered" evidence="1">
    <location>
        <begin position="1"/>
        <end position="169"/>
    </location>
</feature>
<dbReference type="EMBL" id="JAUTDP010000001">
    <property type="protein sequence ID" value="KAK3402504.1"/>
    <property type="molecule type" value="Genomic_DNA"/>
</dbReference>
<sequence length="375" mass="41908">MSSTRNSTQALDRNEANKKNAAADRGAAGSKRPRAVSEDPLDFVAPVAKRRRTNLDDENNNDADGYNGDTELYDADGSGFSSDSQEYFTADSEDTDDSEDTEDREDLATDINDADINDANVHDSADDSYHTADPWHSDDREDSDHDLEVPGQQEEPLSGWNFQPPDDEAQPQDGLLPLVTLQRTDALPPTIEMQALRGRVFWCPGNVLNSATPQDKTLTRSHPVLFVSSFMKGNILHANVVMMTTLGGRTLMEKFPSMDPEAIRLRSYFLPVDPTPPHPDDPVRNFTVKMTKRLHHPPRTSYINLLRVMTLPYDLLRVYPDGSAGCTVDYRTTPESFSELAKFFEALTLPEGLDDWNAICPRPGKGTKRHGKKRR</sequence>
<feature type="compositionally biased region" description="Acidic residues" evidence="1">
    <location>
        <begin position="91"/>
        <end position="105"/>
    </location>
</feature>
<feature type="compositionally biased region" description="Basic and acidic residues" evidence="1">
    <location>
        <begin position="120"/>
        <end position="148"/>
    </location>
</feature>
<evidence type="ECO:0000313" key="3">
    <source>
        <dbReference type="Proteomes" id="UP001281003"/>
    </source>
</evidence>
<gene>
    <name evidence="2" type="ORF">B0T20DRAFT_388215</name>
</gene>
<keyword evidence="3" id="KW-1185">Reference proteome</keyword>
<feature type="compositionally biased region" description="Polar residues" evidence="1">
    <location>
        <begin position="1"/>
        <end position="11"/>
    </location>
</feature>
<feature type="compositionally biased region" description="Basic and acidic residues" evidence="1">
    <location>
        <begin position="12"/>
        <end position="22"/>
    </location>
</feature>
<dbReference type="Proteomes" id="UP001281003">
    <property type="component" value="Unassembled WGS sequence"/>
</dbReference>
<dbReference type="PANTHER" id="PTHR37048">
    <property type="entry name" value="QUESTIONABLE PROTEIN"/>
    <property type="match status" value="1"/>
</dbReference>
<proteinExistence type="predicted"/>
<reference evidence="2" key="1">
    <citation type="journal article" date="2023" name="Mol. Phylogenet. Evol.">
        <title>Genome-scale phylogeny and comparative genomics of the fungal order Sordariales.</title>
        <authorList>
            <person name="Hensen N."/>
            <person name="Bonometti L."/>
            <person name="Westerberg I."/>
            <person name="Brannstrom I.O."/>
            <person name="Guillou S."/>
            <person name="Cros-Aarteil S."/>
            <person name="Calhoun S."/>
            <person name="Haridas S."/>
            <person name="Kuo A."/>
            <person name="Mondo S."/>
            <person name="Pangilinan J."/>
            <person name="Riley R."/>
            <person name="LaButti K."/>
            <person name="Andreopoulos B."/>
            <person name="Lipzen A."/>
            <person name="Chen C."/>
            <person name="Yan M."/>
            <person name="Daum C."/>
            <person name="Ng V."/>
            <person name="Clum A."/>
            <person name="Steindorff A."/>
            <person name="Ohm R.A."/>
            <person name="Martin F."/>
            <person name="Silar P."/>
            <person name="Natvig D.O."/>
            <person name="Lalanne C."/>
            <person name="Gautier V."/>
            <person name="Ament-Velasquez S.L."/>
            <person name="Kruys A."/>
            <person name="Hutchinson M.I."/>
            <person name="Powell A.J."/>
            <person name="Barry K."/>
            <person name="Miller A.N."/>
            <person name="Grigoriev I.V."/>
            <person name="Debuchy R."/>
            <person name="Gladieux P."/>
            <person name="Hiltunen Thoren M."/>
            <person name="Johannesson H."/>
        </authorList>
    </citation>
    <scope>NUCLEOTIDE SEQUENCE</scope>
    <source>
        <strain evidence="2">FGSC 1904</strain>
    </source>
</reference>
<organism evidence="2 3">
    <name type="scientific">Sordaria brevicollis</name>
    <dbReference type="NCBI Taxonomy" id="83679"/>
    <lineage>
        <taxon>Eukaryota</taxon>
        <taxon>Fungi</taxon>
        <taxon>Dikarya</taxon>
        <taxon>Ascomycota</taxon>
        <taxon>Pezizomycotina</taxon>
        <taxon>Sordariomycetes</taxon>
        <taxon>Sordariomycetidae</taxon>
        <taxon>Sordariales</taxon>
        <taxon>Sordariaceae</taxon>
        <taxon>Sordaria</taxon>
    </lineage>
</organism>
<accession>A0AAE0UGG5</accession>
<name>A0AAE0UGG5_SORBR</name>
<evidence type="ECO:0000256" key="1">
    <source>
        <dbReference type="SAM" id="MobiDB-lite"/>
    </source>
</evidence>
<reference evidence="2" key="2">
    <citation type="submission" date="2023-07" db="EMBL/GenBank/DDBJ databases">
        <authorList>
            <consortium name="Lawrence Berkeley National Laboratory"/>
            <person name="Haridas S."/>
            <person name="Hensen N."/>
            <person name="Bonometti L."/>
            <person name="Westerberg I."/>
            <person name="Brannstrom I.O."/>
            <person name="Guillou S."/>
            <person name="Cros-Aarteil S."/>
            <person name="Calhoun S."/>
            <person name="Kuo A."/>
            <person name="Mondo S."/>
            <person name="Pangilinan J."/>
            <person name="Riley R."/>
            <person name="LaButti K."/>
            <person name="Andreopoulos B."/>
            <person name="Lipzen A."/>
            <person name="Chen C."/>
            <person name="Yanf M."/>
            <person name="Daum C."/>
            <person name="Ng V."/>
            <person name="Clum A."/>
            <person name="Steindorff A."/>
            <person name="Ohm R."/>
            <person name="Martin F."/>
            <person name="Silar P."/>
            <person name="Natvig D."/>
            <person name="Lalanne C."/>
            <person name="Gautier V."/>
            <person name="Ament-velasquez S.L."/>
            <person name="Kruys A."/>
            <person name="Hutchinson M.I."/>
            <person name="Powell A.J."/>
            <person name="Barry K."/>
            <person name="Miller A.N."/>
            <person name="Grigoriev I.V."/>
            <person name="Debuchy R."/>
            <person name="Gladieux P."/>
            <person name="Thoren M.H."/>
            <person name="Johannesson H."/>
        </authorList>
    </citation>
    <scope>NUCLEOTIDE SEQUENCE</scope>
    <source>
        <strain evidence="2">FGSC 1904</strain>
    </source>
</reference>